<evidence type="ECO:0000313" key="16">
    <source>
        <dbReference type="Proteomes" id="UP000076925"/>
    </source>
</evidence>
<keyword evidence="7" id="KW-0256">Endoplasmic reticulum</keyword>
<evidence type="ECO:0000256" key="12">
    <source>
        <dbReference type="ARBA" id="ARBA00023157"/>
    </source>
</evidence>
<dbReference type="InterPro" id="IPR043538">
    <property type="entry name" value="XYLT"/>
</dbReference>
<gene>
    <name evidence="15" type="ORF">WA1_06705</name>
</gene>
<organism evidence="15 16">
    <name type="scientific">Scytonema hofmannii PCC 7110</name>
    <dbReference type="NCBI Taxonomy" id="128403"/>
    <lineage>
        <taxon>Bacteria</taxon>
        <taxon>Bacillati</taxon>
        <taxon>Cyanobacteriota</taxon>
        <taxon>Cyanophyceae</taxon>
        <taxon>Nostocales</taxon>
        <taxon>Scytonemataceae</taxon>
        <taxon>Scytonema</taxon>
    </lineage>
</organism>
<keyword evidence="5" id="KW-0812">Transmembrane</keyword>
<dbReference type="OrthoDB" id="7943907at2"/>
<keyword evidence="12" id="KW-1015">Disulfide bond</keyword>
<dbReference type="AlphaFoldDB" id="A0A139WSV4"/>
<dbReference type="Pfam" id="PF02485">
    <property type="entry name" value="Branch"/>
    <property type="match status" value="1"/>
</dbReference>
<evidence type="ECO:0000256" key="14">
    <source>
        <dbReference type="ARBA" id="ARBA00042865"/>
    </source>
</evidence>
<evidence type="ECO:0000256" key="4">
    <source>
        <dbReference type="ARBA" id="ARBA00022679"/>
    </source>
</evidence>
<dbReference type="GO" id="GO:0015012">
    <property type="term" value="P:heparan sulfate proteoglycan biosynthetic process"/>
    <property type="evidence" value="ECO:0007669"/>
    <property type="project" value="TreeGrafter"/>
</dbReference>
<evidence type="ECO:0000256" key="9">
    <source>
        <dbReference type="ARBA" id="ARBA00022989"/>
    </source>
</evidence>
<dbReference type="EMBL" id="ANNX02000051">
    <property type="protein sequence ID" value="KYC35511.1"/>
    <property type="molecule type" value="Genomic_DNA"/>
</dbReference>
<dbReference type="PANTHER" id="PTHR46025:SF3">
    <property type="entry name" value="XYLOSYLTRANSFERASE OXT"/>
    <property type="match status" value="1"/>
</dbReference>
<evidence type="ECO:0000256" key="6">
    <source>
        <dbReference type="ARBA" id="ARBA00022723"/>
    </source>
</evidence>
<keyword evidence="4 15" id="KW-0808">Transferase</keyword>
<dbReference type="RefSeq" id="WP_017748946.1">
    <property type="nucleotide sequence ID" value="NZ_KQ976354.1"/>
</dbReference>
<dbReference type="Proteomes" id="UP000076925">
    <property type="component" value="Unassembled WGS sequence"/>
</dbReference>
<evidence type="ECO:0000256" key="13">
    <source>
        <dbReference type="ARBA" id="ARBA00023180"/>
    </source>
</evidence>
<proteinExistence type="predicted"/>
<dbReference type="STRING" id="128403.WA1_06705"/>
<evidence type="ECO:0000256" key="10">
    <source>
        <dbReference type="ARBA" id="ARBA00023034"/>
    </source>
</evidence>
<keyword evidence="3 15" id="KW-0328">Glycosyltransferase</keyword>
<dbReference type="PANTHER" id="PTHR46025">
    <property type="entry name" value="XYLOSYLTRANSFERASE OXT"/>
    <property type="match status" value="1"/>
</dbReference>
<reference evidence="15 16" key="1">
    <citation type="journal article" date="2013" name="Genome Biol. Evol.">
        <title>Genomes of Stigonematalean cyanobacteria (subsection V) and the evolution of oxygenic photosynthesis from prokaryotes to plastids.</title>
        <authorList>
            <person name="Dagan T."/>
            <person name="Roettger M."/>
            <person name="Stucken K."/>
            <person name="Landan G."/>
            <person name="Koch R."/>
            <person name="Major P."/>
            <person name="Gould S.B."/>
            <person name="Goremykin V.V."/>
            <person name="Rippka R."/>
            <person name="Tandeau de Marsac N."/>
            <person name="Gugger M."/>
            <person name="Lockhart P.J."/>
            <person name="Allen J.F."/>
            <person name="Brune I."/>
            <person name="Maus I."/>
            <person name="Puhler A."/>
            <person name="Martin W.F."/>
        </authorList>
    </citation>
    <scope>NUCLEOTIDE SEQUENCE [LARGE SCALE GENOMIC DNA]</scope>
    <source>
        <strain evidence="15 16">PCC 7110</strain>
    </source>
</reference>
<evidence type="ECO:0000313" key="15">
    <source>
        <dbReference type="EMBL" id="KYC35511.1"/>
    </source>
</evidence>
<keyword evidence="11" id="KW-0472">Membrane</keyword>
<protein>
    <recommendedName>
        <fullName evidence="14">Peptide O-xylosyltransferase</fullName>
    </recommendedName>
</protein>
<keyword evidence="10" id="KW-0333">Golgi apparatus</keyword>
<dbReference type="GO" id="GO:0050650">
    <property type="term" value="P:chondroitin sulfate proteoglycan biosynthetic process"/>
    <property type="evidence" value="ECO:0007669"/>
    <property type="project" value="TreeGrafter"/>
</dbReference>
<evidence type="ECO:0000256" key="8">
    <source>
        <dbReference type="ARBA" id="ARBA00022968"/>
    </source>
</evidence>
<keyword evidence="9" id="KW-1133">Transmembrane helix</keyword>
<evidence type="ECO:0000256" key="3">
    <source>
        <dbReference type="ARBA" id="ARBA00022676"/>
    </source>
</evidence>
<evidence type="ECO:0000256" key="2">
    <source>
        <dbReference type="ARBA" id="ARBA00004648"/>
    </source>
</evidence>
<keyword evidence="6" id="KW-0479">Metal-binding</keyword>
<dbReference type="GO" id="GO:0016020">
    <property type="term" value="C:membrane"/>
    <property type="evidence" value="ECO:0007669"/>
    <property type="project" value="InterPro"/>
</dbReference>
<evidence type="ECO:0000256" key="11">
    <source>
        <dbReference type="ARBA" id="ARBA00023136"/>
    </source>
</evidence>
<evidence type="ECO:0000256" key="5">
    <source>
        <dbReference type="ARBA" id="ARBA00022692"/>
    </source>
</evidence>
<dbReference type="GO" id="GO:0046872">
    <property type="term" value="F:metal ion binding"/>
    <property type="evidence" value="ECO:0007669"/>
    <property type="project" value="UniProtKB-KW"/>
</dbReference>
<sequence length="310" mass="35760">MRVCYLIQSHRNPEQINRLIKTIKQISPNSFIIVSHDFSSSNLNLEVLNDLQNVKVIPGLGGRGNFSIIHGYMNAVSWLFQNNIDFDWLINLSGQDYPTQHLSQMHNLLAETRYDGFLEYFNVLSPESHWSIREGYSRYFYKYQQLPSIAKLPDWGKDLLAPVKILNYIQPFVRLNIAFGMFGVKSSTPFNEDFICYGGSFFCTLSKRCVEYLYKFYLLRPDIVSFYEGVNVPEESFLQTVLLNSGLFNLCNDNKVYIDFSGSRNGRPRLLTADDFGMIAQSQSYFARKFDLNKDSKVLDLLDSNILSAI</sequence>
<keyword evidence="13" id="KW-0325">Glycoprotein</keyword>
<dbReference type="GO" id="GO:0030158">
    <property type="term" value="F:protein xylosyltransferase activity"/>
    <property type="evidence" value="ECO:0007669"/>
    <property type="project" value="InterPro"/>
</dbReference>
<keyword evidence="16" id="KW-1185">Reference proteome</keyword>
<evidence type="ECO:0000256" key="7">
    <source>
        <dbReference type="ARBA" id="ARBA00022824"/>
    </source>
</evidence>
<accession>A0A139WSV4</accession>
<name>A0A139WSV4_9CYAN</name>
<comment type="subcellular location">
    <subcellularLocation>
        <location evidence="2">Endoplasmic reticulum membrane</location>
        <topology evidence="2">Single-pass type II membrane protein</topology>
    </subcellularLocation>
    <subcellularLocation>
        <location evidence="1">Golgi apparatus membrane</location>
        <topology evidence="1">Single-pass type II membrane protein</topology>
    </subcellularLocation>
</comment>
<keyword evidence="8" id="KW-0735">Signal-anchor</keyword>
<dbReference type="InterPro" id="IPR003406">
    <property type="entry name" value="Glyco_trans_14"/>
</dbReference>
<comment type="caution">
    <text evidence="15">The sequence shown here is derived from an EMBL/GenBank/DDBJ whole genome shotgun (WGS) entry which is preliminary data.</text>
</comment>
<evidence type="ECO:0000256" key="1">
    <source>
        <dbReference type="ARBA" id="ARBA00004323"/>
    </source>
</evidence>